<reference evidence="1 2" key="1">
    <citation type="submission" date="2019-02" db="EMBL/GenBank/DDBJ databases">
        <title>Deep-cultivation of Planctomycetes and their phenomic and genomic characterization uncovers novel biology.</title>
        <authorList>
            <person name="Wiegand S."/>
            <person name="Jogler M."/>
            <person name="Boedeker C."/>
            <person name="Pinto D."/>
            <person name="Vollmers J."/>
            <person name="Rivas-Marin E."/>
            <person name="Kohn T."/>
            <person name="Peeters S.H."/>
            <person name="Heuer A."/>
            <person name="Rast P."/>
            <person name="Oberbeckmann S."/>
            <person name="Bunk B."/>
            <person name="Jeske O."/>
            <person name="Meyerdierks A."/>
            <person name="Storesund J.E."/>
            <person name="Kallscheuer N."/>
            <person name="Luecker S."/>
            <person name="Lage O.M."/>
            <person name="Pohl T."/>
            <person name="Merkel B.J."/>
            <person name="Hornburger P."/>
            <person name="Mueller R.-W."/>
            <person name="Bruemmer F."/>
            <person name="Labrenz M."/>
            <person name="Spormann A.M."/>
            <person name="Op den Camp H."/>
            <person name="Overmann J."/>
            <person name="Amann R."/>
            <person name="Jetten M.S.M."/>
            <person name="Mascher T."/>
            <person name="Medema M.H."/>
            <person name="Devos D.P."/>
            <person name="Kaster A.-K."/>
            <person name="Ovreas L."/>
            <person name="Rohde M."/>
            <person name="Galperin M.Y."/>
            <person name="Jogler C."/>
        </authorList>
    </citation>
    <scope>NUCLEOTIDE SEQUENCE [LARGE SCALE GENOMIC DNA]</scope>
    <source>
        <strain evidence="1 2">FF011L</strain>
    </source>
</reference>
<evidence type="ECO:0000313" key="1">
    <source>
        <dbReference type="EMBL" id="QDS95303.1"/>
    </source>
</evidence>
<dbReference type="Proteomes" id="UP000320672">
    <property type="component" value="Chromosome"/>
</dbReference>
<keyword evidence="2" id="KW-1185">Reference proteome</keyword>
<proteinExistence type="predicted"/>
<sequence length="70" mass="7833">MSSPRKTKPCDAIIVPHTAPSGPLLLPRKNQEDFIRQFNRTYASIGMRAEEIPTTETNTGPEQILRIRAA</sequence>
<dbReference type="AlphaFoldDB" id="A0A517MK99"/>
<dbReference type="KEGG" id="rml:FF011L_40960"/>
<name>A0A517MK99_9BACT</name>
<organism evidence="1 2">
    <name type="scientific">Roseimaritima multifibrata</name>
    <dbReference type="NCBI Taxonomy" id="1930274"/>
    <lineage>
        <taxon>Bacteria</taxon>
        <taxon>Pseudomonadati</taxon>
        <taxon>Planctomycetota</taxon>
        <taxon>Planctomycetia</taxon>
        <taxon>Pirellulales</taxon>
        <taxon>Pirellulaceae</taxon>
        <taxon>Roseimaritima</taxon>
    </lineage>
</organism>
<protein>
    <submittedName>
        <fullName evidence="1">Uncharacterized protein</fullName>
    </submittedName>
</protein>
<accession>A0A517MK99</accession>
<dbReference type="OrthoDB" id="286810at2"/>
<evidence type="ECO:0000313" key="2">
    <source>
        <dbReference type="Proteomes" id="UP000320672"/>
    </source>
</evidence>
<gene>
    <name evidence="1" type="ORF">FF011L_40960</name>
</gene>
<dbReference type="EMBL" id="CP036262">
    <property type="protein sequence ID" value="QDS95303.1"/>
    <property type="molecule type" value="Genomic_DNA"/>
</dbReference>
<dbReference type="RefSeq" id="WP_145353363.1">
    <property type="nucleotide sequence ID" value="NZ_CP036262.1"/>
</dbReference>